<accession>A0AAV7LJ25</accession>
<evidence type="ECO:0000313" key="2">
    <source>
        <dbReference type="EMBL" id="KAJ1090520.1"/>
    </source>
</evidence>
<dbReference type="AlphaFoldDB" id="A0AAV7LJ25"/>
<feature type="compositionally biased region" description="Low complexity" evidence="1">
    <location>
        <begin position="171"/>
        <end position="185"/>
    </location>
</feature>
<reference evidence="2" key="1">
    <citation type="journal article" date="2022" name="bioRxiv">
        <title>Sequencing and chromosome-scale assembly of the giantPleurodeles waltlgenome.</title>
        <authorList>
            <person name="Brown T."/>
            <person name="Elewa A."/>
            <person name="Iarovenko S."/>
            <person name="Subramanian E."/>
            <person name="Araus A.J."/>
            <person name="Petzold A."/>
            <person name="Susuki M."/>
            <person name="Suzuki K.-i.T."/>
            <person name="Hayashi T."/>
            <person name="Toyoda A."/>
            <person name="Oliveira C."/>
            <person name="Osipova E."/>
            <person name="Leigh N.D."/>
            <person name="Simon A."/>
            <person name="Yun M.H."/>
        </authorList>
    </citation>
    <scope>NUCLEOTIDE SEQUENCE</scope>
    <source>
        <strain evidence="2">20211129_DDA</strain>
        <tissue evidence="2">Liver</tissue>
    </source>
</reference>
<evidence type="ECO:0000256" key="1">
    <source>
        <dbReference type="SAM" id="MobiDB-lite"/>
    </source>
</evidence>
<keyword evidence="3" id="KW-1185">Reference proteome</keyword>
<protein>
    <submittedName>
        <fullName evidence="2">Uncharacterized protein</fullName>
    </submittedName>
</protein>
<feature type="region of interest" description="Disordered" evidence="1">
    <location>
        <begin position="148"/>
        <end position="244"/>
    </location>
</feature>
<organism evidence="2 3">
    <name type="scientific">Pleurodeles waltl</name>
    <name type="common">Iberian ribbed newt</name>
    <dbReference type="NCBI Taxonomy" id="8319"/>
    <lineage>
        <taxon>Eukaryota</taxon>
        <taxon>Metazoa</taxon>
        <taxon>Chordata</taxon>
        <taxon>Craniata</taxon>
        <taxon>Vertebrata</taxon>
        <taxon>Euteleostomi</taxon>
        <taxon>Amphibia</taxon>
        <taxon>Batrachia</taxon>
        <taxon>Caudata</taxon>
        <taxon>Salamandroidea</taxon>
        <taxon>Salamandridae</taxon>
        <taxon>Pleurodelinae</taxon>
        <taxon>Pleurodeles</taxon>
    </lineage>
</organism>
<comment type="caution">
    <text evidence="2">The sequence shown here is derived from an EMBL/GenBank/DDBJ whole genome shotgun (WGS) entry which is preliminary data.</text>
</comment>
<feature type="compositionally biased region" description="Pro residues" evidence="1">
    <location>
        <begin position="209"/>
        <end position="219"/>
    </location>
</feature>
<name>A0AAV7LJ25_PLEWA</name>
<feature type="region of interest" description="Disordered" evidence="1">
    <location>
        <begin position="22"/>
        <end position="41"/>
    </location>
</feature>
<evidence type="ECO:0000313" key="3">
    <source>
        <dbReference type="Proteomes" id="UP001066276"/>
    </source>
</evidence>
<dbReference type="EMBL" id="JANPWB010000015">
    <property type="protein sequence ID" value="KAJ1090520.1"/>
    <property type="molecule type" value="Genomic_DNA"/>
</dbReference>
<gene>
    <name evidence="2" type="ORF">NDU88_003652</name>
</gene>
<proteinExistence type="predicted"/>
<dbReference type="Proteomes" id="UP001066276">
    <property type="component" value="Chromosome 11"/>
</dbReference>
<sequence length="244" mass="25718">MLAPSLTTLTGSFLSDQDRAYTATAARPSPRAGHSPTPQRFVRGRCLSLDRAQRTHSGVDGAPGRQVALLVSHVGQLFSFNLLGGLLPERGLWGPSTPSRNFLGDPHECRGVASPIQLPSVPPGPGTPYADRARETRAVSASPTPTVLCLLGRRPTGAPSPRQVLRESTIRLRGPGAAAVARGPPALSPERPAASRNATASSERRGRKPPPAQDGPPPSLAQLGPAEEVRPRRQPVRDPALALR</sequence>